<feature type="region of interest" description="Disordered" evidence="1">
    <location>
        <begin position="127"/>
        <end position="187"/>
    </location>
</feature>
<organism evidence="2 3">
    <name type="scientific">Trametes cubensis</name>
    <dbReference type="NCBI Taxonomy" id="1111947"/>
    <lineage>
        <taxon>Eukaryota</taxon>
        <taxon>Fungi</taxon>
        <taxon>Dikarya</taxon>
        <taxon>Basidiomycota</taxon>
        <taxon>Agaricomycotina</taxon>
        <taxon>Agaricomycetes</taxon>
        <taxon>Polyporales</taxon>
        <taxon>Polyporaceae</taxon>
        <taxon>Trametes</taxon>
    </lineage>
</organism>
<protein>
    <submittedName>
        <fullName evidence="2">Uncharacterized protein</fullName>
    </submittedName>
</protein>
<dbReference type="Proteomes" id="UP001215151">
    <property type="component" value="Unassembled WGS sequence"/>
</dbReference>
<feature type="region of interest" description="Disordered" evidence="1">
    <location>
        <begin position="1"/>
        <end position="54"/>
    </location>
</feature>
<feature type="region of interest" description="Disordered" evidence="1">
    <location>
        <begin position="221"/>
        <end position="343"/>
    </location>
</feature>
<gene>
    <name evidence="2" type="ORF">ONZ51_g6070</name>
</gene>
<dbReference type="AlphaFoldDB" id="A0AAD7TST9"/>
<name>A0AAD7TST9_9APHY</name>
<proteinExistence type="predicted"/>
<keyword evidence="3" id="KW-1185">Reference proteome</keyword>
<dbReference type="EMBL" id="JAPEVG010000140">
    <property type="protein sequence ID" value="KAJ8481324.1"/>
    <property type="molecule type" value="Genomic_DNA"/>
</dbReference>
<comment type="caution">
    <text evidence="2">The sequence shown here is derived from an EMBL/GenBank/DDBJ whole genome shotgun (WGS) entry which is preliminary data.</text>
</comment>
<evidence type="ECO:0000313" key="3">
    <source>
        <dbReference type="Proteomes" id="UP001215151"/>
    </source>
</evidence>
<evidence type="ECO:0000313" key="2">
    <source>
        <dbReference type="EMBL" id="KAJ8481324.1"/>
    </source>
</evidence>
<evidence type="ECO:0000256" key="1">
    <source>
        <dbReference type="SAM" id="MobiDB-lite"/>
    </source>
</evidence>
<feature type="compositionally biased region" description="Basic and acidic residues" evidence="1">
    <location>
        <begin position="35"/>
        <end position="52"/>
    </location>
</feature>
<feature type="compositionally biased region" description="Basic and acidic residues" evidence="1">
    <location>
        <begin position="151"/>
        <end position="187"/>
    </location>
</feature>
<reference evidence="2" key="1">
    <citation type="submission" date="2022-11" db="EMBL/GenBank/DDBJ databases">
        <title>Genome Sequence of Cubamyces cubensis.</title>
        <authorList>
            <person name="Buettner E."/>
        </authorList>
    </citation>
    <scope>NUCLEOTIDE SEQUENCE</scope>
    <source>
        <strain evidence="2">MPL-01</strain>
    </source>
</reference>
<accession>A0AAD7TST9</accession>
<sequence>MKKNKMADASGLIEAGPAQVGTALMETSADPAPYPREDSTKAKSERNEERLGLTRPDANDELADVTHELYDALEGELQVCMEWQQNLLKQHVELTKRIQTVQDKARARRLMFSQGLEMAREIAAIDRDNGMPSSSNAVSGESLLEGAGNADEARTAERRDDSRPPRPEHIHLFRPRSPREDSDTYRNRLSEQNYLIARERYEAGIRERNARAEEYWRELQSRQTQALDGDGERDSYPRQWRRRATPTPPVAPSAVRTAIPKPEDPEVQLPHGVGTRALHQQGTNGLHQGRQNHEAGGGGEGTPPPPGAPVGLRDPSERSSDRSATGYARTEPRTRYERGPSYLSFEGPAYYTPQAEADPNAEYTSKQLGVIRTAIRERVLVELPELPALKNLKNIPSPEKYGGEDDEELFMGWLKAFLRWLSLGRVVGRELDADRVQLLGQYLTKEARACASSTSQQRAQR</sequence>